<comment type="similarity">
    <text evidence="3">Belongs to the trans-sulfuration enzymes family.</text>
</comment>
<dbReference type="InterPro" id="IPR015422">
    <property type="entry name" value="PyrdxlP-dep_Trfase_small"/>
</dbReference>
<dbReference type="InterPro" id="IPR015424">
    <property type="entry name" value="PyrdxlP-dep_Trfase"/>
</dbReference>
<dbReference type="PANTHER" id="PTHR11808:SF15">
    <property type="entry name" value="CYSTATHIONINE GAMMA-LYASE"/>
    <property type="match status" value="1"/>
</dbReference>
<protein>
    <recommendedName>
        <fullName evidence="4">cystathionine gamma-lyase</fullName>
        <ecNumber evidence="4">4.4.1.1</ecNumber>
    </recommendedName>
    <alternativeName>
        <fullName evidence="8">Gamma-cystathionase</fullName>
    </alternativeName>
</protein>
<sequence length="941" mass="103935">MAVVPPIVTSTTFKQNGPAEYEKYDYSRSANPTREVLEGVLAKLDNAKYALAFSSGLGATTALLGMLNSGDHIIVGDDIYGGTNRLLNKVISRFSIKMTFTDLTDINNLEKAIEPNTKLIWLESPTNPTMKVVDLRAAAAVAKKHNIYLTVDNTFLTPYLQRPLDLGADLTIYSISKYINGHADVIMGSIATNNEEIFTKMKFLQNAMGIVPAPFDCYQVNRGLKTLALRMQKHKENARLVGLPSHPQHELFKKQTSGHSGTFSMYLKGGLEQSKIFLKAVKVFTLAESVLAKLDNARYALTFSSGLGAMTAVLAMLNNGDHIIVGDDIYGGTNQLLTRVISRFGIKMTFTDLTDINNLKKAIEPNTKLIWLETPSNPTMKIIDIRSASALAKKHKIITTVDNTFLSPYLQRPLELGADLSLYSLTKYINGHSDVIMGSIATNNEEIYTRLKFLQNAPFDCYQVNRGIKTLALRMQRHKENALLVGEFLEGHPNVEKVLHPGLPSHPQHELFKKQTSGHSGTFSIYLKGGLEESKIFLKALKIFSIASSLGGYESLIGLPCLMTHASIPPELKKKFGISDSLIRLSVGLEDPEDLIADLDQALRKLFLFVLLYNRKLELVTIMGEEHGYLPFPKSIKTLCVHNTDAPKRQTCKEIMAPIFTSNMCSLESAGGPSQIVKGRLQNPTRSVLESLVKKLCNTKYGLCYASGIGAISAVFGLLKSGDHLLCSDDVYGGTCKALLQVSPNFGLCTSFVDLCDIKSLPDHIRPETKLIWAENPTNPTLKVVDLCALTKIAKERNLLLAVDNTFLSPYLQRPADFGVDLVVNSVTKYMNGHSDVIMGAVCTNSEDLYKKLKFIQERVYIKGDLNATHKFIDNLKLFVHAVSLGGYESLVQIPTLLSHGDTPKELKEATCLTDNLIRVTVGLEYIGDLIEDFEQALDKI</sequence>
<dbReference type="Gene3D" id="3.90.1150.10">
    <property type="entry name" value="Aspartate Aminotransferase, domain 1"/>
    <property type="match status" value="2"/>
</dbReference>
<dbReference type="InterPro" id="IPR000277">
    <property type="entry name" value="Cys/Met-Metab_PyrdxlP-dep_enz"/>
</dbReference>
<evidence type="ECO:0000259" key="9">
    <source>
        <dbReference type="Pfam" id="PF00155"/>
    </source>
</evidence>
<evidence type="ECO:0000256" key="2">
    <source>
        <dbReference type="ARBA" id="ARBA00005038"/>
    </source>
</evidence>
<evidence type="ECO:0000256" key="1">
    <source>
        <dbReference type="ARBA" id="ARBA00001933"/>
    </source>
</evidence>
<dbReference type="Proteomes" id="UP000410492">
    <property type="component" value="Unassembled WGS sequence"/>
</dbReference>
<evidence type="ECO:0000256" key="3">
    <source>
        <dbReference type="ARBA" id="ARBA00009077"/>
    </source>
</evidence>
<reference evidence="10 11" key="1">
    <citation type="submission" date="2019-01" db="EMBL/GenBank/DDBJ databases">
        <authorList>
            <person name="Sayadi A."/>
        </authorList>
    </citation>
    <scope>NUCLEOTIDE SEQUENCE [LARGE SCALE GENOMIC DNA]</scope>
</reference>
<dbReference type="InterPro" id="IPR054542">
    <property type="entry name" value="Cys_met_metab_PP"/>
</dbReference>
<dbReference type="FunFam" id="3.90.1150.10:FF:000008">
    <property type="entry name" value="Cystathionine gamma-synthase"/>
    <property type="match status" value="1"/>
</dbReference>
<dbReference type="GO" id="GO:0030170">
    <property type="term" value="F:pyridoxal phosphate binding"/>
    <property type="evidence" value="ECO:0007669"/>
    <property type="project" value="InterPro"/>
</dbReference>
<dbReference type="FunFam" id="3.40.640.10:FF:000009">
    <property type="entry name" value="Cystathionine gamma-synthase homolog"/>
    <property type="match status" value="1"/>
</dbReference>
<accession>A0A653BHA8</accession>
<comment type="pathway">
    <text evidence="2">Amino-acid biosynthesis; L-cysteine biosynthesis; L-cysteine from L-homocysteine and L-serine: step 2/2.</text>
</comment>
<proteinExistence type="inferred from homology"/>
<dbReference type="AlphaFoldDB" id="A0A653BHA8"/>
<dbReference type="InterPro" id="IPR015421">
    <property type="entry name" value="PyrdxlP-dep_Trfase_major"/>
</dbReference>
<dbReference type="EC" id="4.4.1.1" evidence="4"/>
<dbReference type="Pfam" id="PF00155">
    <property type="entry name" value="Aminotran_1_2"/>
    <property type="match status" value="1"/>
</dbReference>
<dbReference type="GO" id="GO:0019346">
    <property type="term" value="P:transsulfuration"/>
    <property type="evidence" value="ECO:0007669"/>
    <property type="project" value="InterPro"/>
</dbReference>
<dbReference type="GO" id="GO:0016846">
    <property type="term" value="F:carbon-sulfur lyase activity"/>
    <property type="evidence" value="ECO:0007669"/>
    <property type="project" value="TreeGrafter"/>
</dbReference>
<keyword evidence="11" id="KW-1185">Reference proteome</keyword>
<dbReference type="InterPro" id="IPR004839">
    <property type="entry name" value="Aminotransferase_I/II_large"/>
</dbReference>
<keyword evidence="5" id="KW-0663">Pyridoxal phosphate</keyword>
<organism evidence="10 11">
    <name type="scientific">Callosobruchus maculatus</name>
    <name type="common">Southern cowpea weevil</name>
    <name type="synonym">Pulse bruchid</name>
    <dbReference type="NCBI Taxonomy" id="64391"/>
    <lineage>
        <taxon>Eukaryota</taxon>
        <taxon>Metazoa</taxon>
        <taxon>Ecdysozoa</taxon>
        <taxon>Arthropoda</taxon>
        <taxon>Hexapoda</taxon>
        <taxon>Insecta</taxon>
        <taxon>Pterygota</taxon>
        <taxon>Neoptera</taxon>
        <taxon>Endopterygota</taxon>
        <taxon>Coleoptera</taxon>
        <taxon>Polyphaga</taxon>
        <taxon>Cucujiformia</taxon>
        <taxon>Chrysomeloidea</taxon>
        <taxon>Chrysomelidae</taxon>
        <taxon>Bruchinae</taxon>
        <taxon>Bruchini</taxon>
        <taxon>Callosobruchus</taxon>
    </lineage>
</organism>
<dbReference type="SUPFAM" id="SSF53383">
    <property type="entry name" value="PLP-dependent transferases"/>
    <property type="match status" value="3"/>
</dbReference>
<dbReference type="UniPathway" id="UPA00136">
    <property type="reaction ID" value="UER00202"/>
</dbReference>
<dbReference type="EMBL" id="CAACVG010001149">
    <property type="protein sequence ID" value="VEN34967.1"/>
    <property type="molecule type" value="Genomic_DNA"/>
</dbReference>
<keyword evidence="7" id="KW-0456">Lyase</keyword>
<dbReference type="GO" id="GO:0019344">
    <property type="term" value="P:cysteine biosynthetic process"/>
    <property type="evidence" value="ECO:0007669"/>
    <property type="project" value="UniProtKB-UniPathway"/>
</dbReference>
<keyword evidence="6" id="KW-0028">Amino-acid biosynthesis</keyword>
<feature type="domain" description="Aminotransferase class I/classII large" evidence="9">
    <location>
        <begin position="47"/>
        <end position="191"/>
    </location>
</feature>
<evidence type="ECO:0000256" key="5">
    <source>
        <dbReference type="ARBA" id="ARBA00022898"/>
    </source>
</evidence>
<evidence type="ECO:0000256" key="6">
    <source>
        <dbReference type="ARBA" id="ARBA00023192"/>
    </source>
</evidence>
<evidence type="ECO:0000256" key="7">
    <source>
        <dbReference type="ARBA" id="ARBA00023239"/>
    </source>
</evidence>
<name>A0A653BHA8_CALMS</name>
<keyword evidence="6" id="KW-0198">Cysteine biosynthesis</keyword>
<evidence type="ECO:0000313" key="11">
    <source>
        <dbReference type="Proteomes" id="UP000410492"/>
    </source>
</evidence>
<dbReference type="FunFam" id="3.40.640.10:FF:000046">
    <property type="entry name" value="Cystathionine gamma-lyase"/>
    <property type="match status" value="2"/>
</dbReference>
<evidence type="ECO:0000313" key="10">
    <source>
        <dbReference type="EMBL" id="VEN34967.1"/>
    </source>
</evidence>
<dbReference type="CDD" id="cd00614">
    <property type="entry name" value="CGS_like"/>
    <property type="match status" value="2"/>
</dbReference>
<dbReference type="PROSITE" id="PS00868">
    <property type="entry name" value="CYS_MET_METAB_PP"/>
    <property type="match status" value="1"/>
</dbReference>
<comment type="cofactor">
    <cofactor evidence="1">
        <name>pyridoxal 5'-phosphate</name>
        <dbReference type="ChEBI" id="CHEBI:597326"/>
    </cofactor>
</comment>
<dbReference type="OrthoDB" id="3512640at2759"/>
<evidence type="ECO:0000256" key="4">
    <source>
        <dbReference type="ARBA" id="ARBA00012085"/>
    </source>
</evidence>
<evidence type="ECO:0000256" key="8">
    <source>
        <dbReference type="ARBA" id="ARBA00029853"/>
    </source>
</evidence>
<dbReference type="Pfam" id="PF01053">
    <property type="entry name" value="Cys_Met_Meta_PP"/>
    <property type="match status" value="3"/>
</dbReference>
<gene>
    <name evidence="10" type="ORF">CALMAC_LOCUS1005</name>
</gene>
<dbReference type="GO" id="GO:0005737">
    <property type="term" value="C:cytoplasm"/>
    <property type="evidence" value="ECO:0007669"/>
    <property type="project" value="TreeGrafter"/>
</dbReference>
<dbReference type="Gene3D" id="3.40.640.10">
    <property type="entry name" value="Type I PLP-dependent aspartate aminotransferase-like (Major domain)"/>
    <property type="match status" value="3"/>
</dbReference>
<dbReference type="PANTHER" id="PTHR11808">
    <property type="entry name" value="TRANS-SULFURATION ENZYME FAMILY MEMBER"/>
    <property type="match status" value="1"/>
</dbReference>